<dbReference type="Gene3D" id="2.120.10.30">
    <property type="entry name" value="TolB, C-terminal domain"/>
    <property type="match status" value="2"/>
</dbReference>
<evidence type="ECO:0000313" key="5">
    <source>
        <dbReference type="EMBL" id="CAD8973265.1"/>
    </source>
</evidence>
<name>A0A6U5A410_HEMAN</name>
<proteinExistence type="predicted"/>
<dbReference type="InterPro" id="IPR032675">
    <property type="entry name" value="LRR_dom_sf"/>
</dbReference>
<dbReference type="SUPFAM" id="SSF50952">
    <property type="entry name" value="Soluble quinoprotein glucose dehydrogenase"/>
    <property type="match status" value="1"/>
</dbReference>
<dbReference type="EMBL" id="HBFX01040266">
    <property type="protein sequence ID" value="CAD8973265.1"/>
    <property type="molecule type" value="Transcribed_RNA"/>
</dbReference>
<dbReference type="InterPro" id="IPR001368">
    <property type="entry name" value="TNFR/NGFR_Cys_rich_reg"/>
</dbReference>
<dbReference type="PANTHER" id="PTHR46388">
    <property type="entry name" value="NHL REPEAT-CONTAINING PROTEIN 2"/>
    <property type="match status" value="1"/>
</dbReference>
<evidence type="ECO:0000259" key="3">
    <source>
        <dbReference type="PROSITE" id="PS50050"/>
    </source>
</evidence>
<accession>A0A6U5A410</accession>
<evidence type="ECO:0000256" key="1">
    <source>
        <dbReference type="PROSITE-ProRule" id="PRU00206"/>
    </source>
</evidence>
<reference evidence="5" key="1">
    <citation type="submission" date="2021-01" db="EMBL/GenBank/DDBJ databases">
        <authorList>
            <person name="Corre E."/>
            <person name="Pelletier E."/>
            <person name="Niang G."/>
            <person name="Scheremetjew M."/>
            <person name="Finn R."/>
            <person name="Kale V."/>
            <person name="Holt S."/>
            <person name="Cochrane G."/>
            <person name="Meng A."/>
            <person name="Brown T."/>
            <person name="Cohen L."/>
        </authorList>
    </citation>
    <scope>NUCLEOTIDE SEQUENCE</scope>
    <source>
        <strain evidence="4">CCMP441</strain>
        <strain evidence="5">CCMP644</strain>
    </source>
</reference>
<feature type="chain" id="PRO_5035677132" description="TNFR-Cys domain-containing protein" evidence="2">
    <location>
        <begin position="24"/>
        <end position="928"/>
    </location>
</feature>
<evidence type="ECO:0000313" key="4">
    <source>
        <dbReference type="EMBL" id="CAD8755852.1"/>
    </source>
</evidence>
<keyword evidence="2" id="KW-0732">Signal</keyword>
<dbReference type="InterPro" id="IPR011041">
    <property type="entry name" value="Quinoprot_gluc/sorb_DH_b-prop"/>
</dbReference>
<evidence type="ECO:0000256" key="2">
    <source>
        <dbReference type="SAM" id="SignalP"/>
    </source>
</evidence>
<gene>
    <name evidence="5" type="ORF">HAND00432_LOCUS24266</name>
    <name evidence="4" type="ORF">HAND1043_LOCUS22360</name>
</gene>
<protein>
    <recommendedName>
        <fullName evidence="3">TNFR-Cys domain-containing protein</fullName>
    </recommendedName>
</protein>
<sequence>MSRASSLLHAALVAALCVSGCLSDDTGSGECVEYPCRPKWEKSTEGVFCPAGLTDLLTDTGALTHHAGLTDGSPGYKNSWISKTVSDPAWVAGTHTEAYSGPTGIAFKRHGLVAFIADTANNVIRSTKTRGQYSKTAAGLEPTDGSTAAAPGFVDGAGSVAKFRGPMGVAFHPSEKFALVADTDNHVIRYIDTTIDSDTIVSTVAGTYTGAEFPDCNEGNQCTGTAGQDEGDALGTATFQSPTALAFHPSGDYALILDGSASSWMIRKFMLWGQVTNIYTSTSPLNGIAFIWGGDAALFTGGVSLGIHRIDMYDDTVTDDWVNVGTLAAFTSPSAIAVADTGTFGLVVDGSVIRGIQFENNYNFLVEVAGASQTSGNSADGTAPNAAQFSGPLGIALAPGMGGGDGLLALISDTGNNLIRKLDLCPTRANAQCGPGYYSHRAGVTDGPHTYTWPDSNDGSTTYTTQKYPICKKCSAECPVYWSYETTNCTTSSDRVCTGLNYKVRMTVEMESDPTVIDEPEEKSSFGRAIGASVAGVFVRSTDDHYLIPEVEVRDVIEIPPRHLGRSQFSPWKILIEFDVYTTSFANADSVRTDLATVDNINTNLATEGFAASVTKYTDAQLRTNYHQCRAADHRFGRTLDESAGAPVRNTLTCGSCLFANDWDTRAYHKRAVSEIQNTAAATQITGNPSLDDGYYHVRQLSTFALNNSAPGGCSADCTDILDLSYPNMDFLDIPKGIFDNLPNIEWLSLAGNGIGGVPEGAFDGLSPTATIDLRCTNITCAPKVLPGQTLLLPDHVQYMDTCQKINSTKYGPWCTGCDFFINGDGMLSKGGVCRTTCQELDLRNCGVKHLPFWPNGAFDSISGLKLLHLDSDLLVRPTHHFAYQDWKTRQLTIHQWPSQSWVFASRHWYKRTLPQIYTLTDAIGHSP</sequence>
<feature type="repeat" description="TNFR-Cys" evidence="1">
    <location>
        <begin position="432"/>
        <end position="497"/>
    </location>
</feature>
<comment type="caution">
    <text evidence="1">Lacks conserved residue(s) required for the propagation of feature annotation.</text>
</comment>
<organism evidence="5">
    <name type="scientific">Hemiselmis andersenii</name>
    <name type="common">Cryptophyte alga</name>
    <dbReference type="NCBI Taxonomy" id="464988"/>
    <lineage>
        <taxon>Eukaryota</taxon>
        <taxon>Cryptophyceae</taxon>
        <taxon>Cryptomonadales</taxon>
        <taxon>Hemiselmidaceae</taxon>
        <taxon>Hemiselmis</taxon>
    </lineage>
</organism>
<dbReference type="SUPFAM" id="SSF52058">
    <property type="entry name" value="L domain-like"/>
    <property type="match status" value="1"/>
</dbReference>
<dbReference type="AlphaFoldDB" id="A0A6U5A410"/>
<dbReference type="EMBL" id="HBFK01036911">
    <property type="protein sequence ID" value="CAD8755852.1"/>
    <property type="molecule type" value="Transcribed_RNA"/>
</dbReference>
<dbReference type="PANTHER" id="PTHR46388:SF2">
    <property type="entry name" value="NHL REPEAT-CONTAINING PROTEIN 2"/>
    <property type="match status" value="1"/>
</dbReference>
<feature type="domain" description="TNFR-Cys" evidence="3">
    <location>
        <begin position="432"/>
        <end position="497"/>
    </location>
</feature>
<dbReference type="PROSITE" id="PS50050">
    <property type="entry name" value="TNFR_NGFR_2"/>
    <property type="match status" value="1"/>
</dbReference>
<feature type="signal peptide" evidence="2">
    <location>
        <begin position="1"/>
        <end position="23"/>
    </location>
</feature>
<dbReference type="InterPro" id="IPR011042">
    <property type="entry name" value="6-blade_b-propeller_TolB-like"/>
</dbReference>
<dbReference type="Gene3D" id="3.80.10.10">
    <property type="entry name" value="Ribonuclease Inhibitor"/>
    <property type="match status" value="1"/>
</dbReference>